<feature type="transmembrane region" description="Helical" evidence="1">
    <location>
        <begin position="30"/>
        <end position="54"/>
    </location>
</feature>
<keyword evidence="1" id="KW-0812">Transmembrane</keyword>
<keyword evidence="1" id="KW-0472">Membrane</keyword>
<keyword evidence="1" id="KW-1133">Transmembrane helix</keyword>
<evidence type="ECO:0000313" key="2">
    <source>
        <dbReference type="EMBL" id="OAD44830.1"/>
    </source>
</evidence>
<sequence length="104" mass="12352">MINFTIQIIASIFVGICFMYLAKRFQKNNIFYFCIGFFVSLAIRIIYLLIYGFFTGFKLQQDFESNRNLSILLSVILSYFLFVFLRKRLKNKNLDYQNINEIGA</sequence>
<dbReference type="EMBL" id="LVWE01000037">
    <property type="protein sequence ID" value="OAD44830.1"/>
    <property type="molecule type" value="Genomic_DNA"/>
</dbReference>
<accession>A0A176TAH7</accession>
<reference evidence="2 3" key="1">
    <citation type="submission" date="2016-02" db="EMBL/GenBank/DDBJ databases">
        <title>Draft genome sequence of Polaribacter atrinae KACC17473.</title>
        <authorList>
            <person name="Shin S.-K."/>
            <person name="Yi H."/>
        </authorList>
    </citation>
    <scope>NUCLEOTIDE SEQUENCE [LARGE SCALE GENOMIC DNA]</scope>
    <source>
        <strain evidence="2 3">KACC 17473</strain>
    </source>
</reference>
<dbReference type="STRING" id="1333662.LPB303_10110"/>
<evidence type="ECO:0000313" key="3">
    <source>
        <dbReference type="Proteomes" id="UP000076923"/>
    </source>
</evidence>
<dbReference type="Proteomes" id="UP000076923">
    <property type="component" value="Unassembled WGS sequence"/>
</dbReference>
<feature type="transmembrane region" description="Helical" evidence="1">
    <location>
        <begin position="6"/>
        <end position="23"/>
    </location>
</feature>
<comment type="caution">
    <text evidence="2">The sequence shown here is derived from an EMBL/GenBank/DDBJ whole genome shotgun (WGS) entry which is preliminary data.</text>
</comment>
<evidence type="ECO:0000256" key="1">
    <source>
        <dbReference type="SAM" id="Phobius"/>
    </source>
</evidence>
<name>A0A176TAH7_9FLAO</name>
<feature type="transmembrane region" description="Helical" evidence="1">
    <location>
        <begin position="66"/>
        <end position="85"/>
    </location>
</feature>
<proteinExistence type="predicted"/>
<gene>
    <name evidence="2" type="ORF">LPB303_10110</name>
</gene>
<dbReference type="AlphaFoldDB" id="A0A176TAH7"/>
<organism evidence="2 3">
    <name type="scientific">Polaribacter atrinae</name>
    <dbReference type="NCBI Taxonomy" id="1333662"/>
    <lineage>
        <taxon>Bacteria</taxon>
        <taxon>Pseudomonadati</taxon>
        <taxon>Bacteroidota</taxon>
        <taxon>Flavobacteriia</taxon>
        <taxon>Flavobacteriales</taxon>
        <taxon>Flavobacteriaceae</taxon>
    </lineage>
</organism>
<keyword evidence="3" id="KW-1185">Reference proteome</keyword>
<protein>
    <submittedName>
        <fullName evidence="2">Uncharacterized protein</fullName>
    </submittedName>
</protein>